<feature type="domain" description="Response regulatory" evidence="21">
    <location>
        <begin position="814"/>
        <end position="930"/>
    </location>
</feature>
<dbReference type="Pfam" id="PF01627">
    <property type="entry name" value="Hpt"/>
    <property type="match status" value="1"/>
</dbReference>
<feature type="domain" description="Response regulatory" evidence="21">
    <location>
        <begin position="665"/>
        <end position="785"/>
    </location>
</feature>
<dbReference type="Gene3D" id="1.10.287.130">
    <property type="match status" value="1"/>
</dbReference>
<dbReference type="InterPro" id="IPR008207">
    <property type="entry name" value="Sig_transdc_His_kin_Hpt_dom"/>
</dbReference>
<dbReference type="CDD" id="cd17546">
    <property type="entry name" value="REC_hyHK_CKI1_RcsC-like"/>
    <property type="match status" value="2"/>
</dbReference>
<dbReference type="FunFam" id="1.10.287.130:FF:000002">
    <property type="entry name" value="Two-component osmosensing histidine kinase"/>
    <property type="match status" value="1"/>
</dbReference>
<evidence type="ECO:0000313" key="23">
    <source>
        <dbReference type="EMBL" id="BBO81413.1"/>
    </source>
</evidence>
<keyword evidence="13 19" id="KW-0472">Membrane</keyword>
<evidence type="ECO:0000256" key="13">
    <source>
        <dbReference type="ARBA" id="ARBA00023136"/>
    </source>
</evidence>
<evidence type="ECO:0000256" key="19">
    <source>
        <dbReference type="SAM" id="Phobius"/>
    </source>
</evidence>
<keyword evidence="11 19" id="KW-1133">Transmembrane helix</keyword>
<evidence type="ECO:0000256" key="6">
    <source>
        <dbReference type="ARBA" id="ARBA00022679"/>
    </source>
</evidence>
<evidence type="ECO:0000256" key="2">
    <source>
        <dbReference type="ARBA" id="ARBA00004651"/>
    </source>
</evidence>
<evidence type="ECO:0000256" key="10">
    <source>
        <dbReference type="ARBA" id="ARBA00022840"/>
    </source>
</evidence>
<evidence type="ECO:0000256" key="14">
    <source>
        <dbReference type="ARBA" id="ARBA00064003"/>
    </source>
</evidence>
<keyword evidence="4" id="KW-1003">Cell membrane</keyword>
<evidence type="ECO:0000256" key="15">
    <source>
        <dbReference type="ARBA" id="ARBA00068150"/>
    </source>
</evidence>
<evidence type="ECO:0000256" key="17">
    <source>
        <dbReference type="PROSITE-ProRule" id="PRU00169"/>
    </source>
</evidence>
<keyword evidence="5 17" id="KW-0597">Phosphoprotein</keyword>
<evidence type="ECO:0000256" key="9">
    <source>
        <dbReference type="ARBA" id="ARBA00022777"/>
    </source>
</evidence>
<name>A0A5K7ZRF2_9BACT</name>
<evidence type="ECO:0000256" key="1">
    <source>
        <dbReference type="ARBA" id="ARBA00000085"/>
    </source>
</evidence>
<dbReference type="GO" id="GO:0005886">
    <property type="term" value="C:plasma membrane"/>
    <property type="evidence" value="ECO:0007669"/>
    <property type="project" value="UniProtKB-SubCell"/>
</dbReference>
<feature type="compositionally biased region" description="Pro residues" evidence="18">
    <location>
        <begin position="963"/>
        <end position="974"/>
    </location>
</feature>
<evidence type="ECO:0000256" key="5">
    <source>
        <dbReference type="ARBA" id="ARBA00022553"/>
    </source>
</evidence>
<dbReference type="PROSITE" id="PS50109">
    <property type="entry name" value="HIS_KIN"/>
    <property type="match status" value="1"/>
</dbReference>
<dbReference type="PROSITE" id="PS50110">
    <property type="entry name" value="RESPONSE_REGULATORY"/>
    <property type="match status" value="2"/>
</dbReference>
<evidence type="ECO:0000256" key="12">
    <source>
        <dbReference type="ARBA" id="ARBA00023012"/>
    </source>
</evidence>
<organism evidence="23 24">
    <name type="scientific">Desulfosarcina ovata subsp. sediminis</name>
    <dbReference type="NCBI Taxonomy" id="885957"/>
    <lineage>
        <taxon>Bacteria</taxon>
        <taxon>Pseudomonadati</taxon>
        <taxon>Thermodesulfobacteriota</taxon>
        <taxon>Desulfobacteria</taxon>
        <taxon>Desulfobacterales</taxon>
        <taxon>Desulfosarcinaceae</taxon>
        <taxon>Desulfosarcina</taxon>
    </lineage>
</organism>
<dbReference type="GO" id="GO:0005524">
    <property type="term" value="F:ATP binding"/>
    <property type="evidence" value="ECO:0007669"/>
    <property type="project" value="UniProtKB-KW"/>
</dbReference>
<protein>
    <recommendedName>
        <fullName evidence="15">Sensory/regulatory protein RpfC</fullName>
        <ecNumber evidence="3">2.7.13.3</ecNumber>
    </recommendedName>
</protein>
<dbReference type="Gene3D" id="3.40.190.10">
    <property type="entry name" value="Periplasmic binding protein-like II"/>
    <property type="match status" value="2"/>
</dbReference>
<comment type="catalytic activity">
    <reaction evidence="1">
        <text>ATP + protein L-histidine = ADP + protein N-phospho-L-histidine.</text>
        <dbReference type="EC" id="2.7.13.3"/>
    </reaction>
</comment>
<dbReference type="Proteomes" id="UP000425960">
    <property type="component" value="Chromosome"/>
</dbReference>
<dbReference type="SMART" id="SM00388">
    <property type="entry name" value="HisKA"/>
    <property type="match status" value="1"/>
</dbReference>
<feature type="domain" description="Histidine kinase" evidence="20">
    <location>
        <begin position="423"/>
        <end position="646"/>
    </location>
</feature>
<keyword evidence="9" id="KW-0418">Kinase</keyword>
<evidence type="ECO:0000259" key="22">
    <source>
        <dbReference type="PROSITE" id="PS50894"/>
    </source>
</evidence>
<feature type="transmembrane region" description="Helical" evidence="19">
    <location>
        <begin position="354"/>
        <end position="376"/>
    </location>
</feature>
<dbReference type="EC" id="2.7.13.3" evidence="3"/>
<dbReference type="InterPro" id="IPR003661">
    <property type="entry name" value="HisK_dim/P_dom"/>
</dbReference>
<dbReference type="PROSITE" id="PS50894">
    <property type="entry name" value="HPT"/>
    <property type="match status" value="1"/>
</dbReference>
<dbReference type="InterPro" id="IPR001789">
    <property type="entry name" value="Sig_transdc_resp-reg_receiver"/>
</dbReference>
<feature type="modified residue" description="Phosphohistidine" evidence="16">
    <location>
        <position position="1032"/>
    </location>
</feature>
<evidence type="ECO:0000256" key="3">
    <source>
        <dbReference type="ARBA" id="ARBA00012438"/>
    </source>
</evidence>
<dbReference type="InterPro" id="IPR036097">
    <property type="entry name" value="HisK_dim/P_sf"/>
</dbReference>
<sequence length="1182" mass="130503">MRLAVLPYRWPRFAIRVRLAKDVNRSVGPMKRIQRNIGTRRLIAFIFLVILIFSGLPTGSSLAATELLNIGVLAIRGPEQCLASWAPTAEYLTSRIPGQTFAMMPLTHNQIYAAVQNGDVDFILANSAFYVGLEYWYRANRIVTLKERRASGVYTRYGGVIFCRRERTDIRNLKDLVGKSFMAVSESSLGGWLMAWREFKENGIDPFRDFKPLQFDETHDQVVYAVRDRRVDAGTVRTNTLEDLSAEGKIDLDDFYVFPRMHGEIGPIPYLGTTREYPAWPMAKVRHTPDALAEKVAVALLEMPPDSPAAAAAGGAGWTIPLNYQPVHDCLKILKVGPYKNLGKVSFADVLKSYGYWLFFGCAAFSILFAFSVVILKLNRKIRFSNVRLQVEMDLRRKRDRELEKAKEMAETATQAKSEFLANMSHEIRTPMNGVIAATDLALGEEVSPKIEQYLNIIQSSAYSLLGIINDILDFSKIEAGKFDLKERTFRISTVFDRVMELFVNRAAEKGIELLLDIDPGTPKEIIGDPLRLQQILTNLVSNAIKFTDSGGAILLSVKAPEGAGGKTVTLAFSVKDTGTGIAPEYLPLLFEPFSQADTSSTRKYEGTGLGLSICKQLVTLMNGEIGVESRIGEGSTFFFTVRLRQPPTRSEFALMVPPDIQGLNILVVDDLADSRTIMRKMLESLGFRVETLASGSDAVNRLKDNMMRNNPIDLIMMDWRMPEMDGIQASRKIRGELKLSVPIIMMTAFGKEAQRIEAEKAGINGFLIKPIYPSTLFDAIMDGFGKQGPKELRPKKHFTTRASIYRAPLKGLHLLVAEDNPTNQQVARAILEGAGIVVTIVGNGEAAIDAVRRQSFDAVLMDIQMPRMNGYEATRQIRLLPRGADLPIVAMTAHAMKGDEEKCLEAGMDGYIAKPVNQDRLFHTLWRLLRSRKGADGWTDAEEAESLAAGQGDGDDERPADTPSPSPEAPPSLPDWLPGLDIRSALDTLSIDRETLARILTGFLADNRETAHQLRAALADVDMPGMRQLAHSIKGSAANIGATELSQAAFALESVCRDETDGDPDPLRLEGLVASVAAALGRVLQSIESLATAPSSEENGLPAAEKDDLPLDGLLTQLTAAIDQADPEQVMKTMAALKRQAARCNQIDASIFKTLENQVSRYDYDQALETVQKINRIKGNP</sequence>
<evidence type="ECO:0000256" key="11">
    <source>
        <dbReference type="ARBA" id="ARBA00022989"/>
    </source>
</evidence>
<evidence type="ECO:0000259" key="20">
    <source>
        <dbReference type="PROSITE" id="PS50109"/>
    </source>
</evidence>
<keyword evidence="8" id="KW-0547">Nucleotide-binding</keyword>
<gene>
    <name evidence="23" type="ORF">DSCO28_19790</name>
</gene>
<dbReference type="PRINTS" id="PR00344">
    <property type="entry name" value="BCTRLSENSOR"/>
</dbReference>
<dbReference type="Pfam" id="PF00072">
    <property type="entry name" value="Response_reg"/>
    <property type="match status" value="2"/>
</dbReference>
<dbReference type="PANTHER" id="PTHR45339:SF1">
    <property type="entry name" value="HYBRID SIGNAL TRANSDUCTION HISTIDINE KINASE J"/>
    <property type="match status" value="1"/>
</dbReference>
<evidence type="ECO:0000256" key="18">
    <source>
        <dbReference type="SAM" id="MobiDB-lite"/>
    </source>
</evidence>
<dbReference type="AlphaFoldDB" id="A0A5K7ZRF2"/>
<evidence type="ECO:0000256" key="8">
    <source>
        <dbReference type="ARBA" id="ARBA00022741"/>
    </source>
</evidence>
<dbReference type="SMART" id="SM00387">
    <property type="entry name" value="HATPase_c"/>
    <property type="match status" value="1"/>
</dbReference>
<dbReference type="InterPro" id="IPR005467">
    <property type="entry name" value="His_kinase_dom"/>
</dbReference>
<dbReference type="KEGG" id="dov:DSCO28_19790"/>
<evidence type="ECO:0000256" key="4">
    <source>
        <dbReference type="ARBA" id="ARBA00022475"/>
    </source>
</evidence>
<dbReference type="SUPFAM" id="SSF47226">
    <property type="entry name" value="Histidine-containing phosphotransfer domain, HPT domain"/>
    <property type="match status" value="1"/>
</dbReference>
<dbReference type="EMBL" id="AP021876">
    <property type="protein sequence ID" value="BBO81413.1"/>
    <property type="molecule type" value="Genomic_DNA"/>
</dbReference>
<feature type="domain" description="HPt" evidence="22">
    <location>
        <begin position="993"/>
        <end position="1091"/>
    </location>
</feature>
<dbReference type="Gene3D" id="3.30.565.10">
    <property type="entry name" value="Histidine kinase-like ATPase, C-terminal domain"/>
    <property type="match status" value="1"/>
</dbReference>
<dbReference type="CDD" id="cd00082">
    <property type="entry name" value="HisKA"/>
    <property type="match status" value="1"/>
</dbReference>
<dbReference type="Gene3D" id="1.20.120.160">
    <property type="entry name" value="HPT domain"/>
    <property type="match status" value="1"/>
</dbReference>
<keyword evidence="10" id="KW-0067">ATP-binding</keyword>
<dbReference type="SUPFAM" id="SSF53850">
    <property type="entry name" value="Periplasmic binding protein-like II"/>
    <property type="match status" value="1"/>
</dbReference>
<evidence type="ECO:0000313" key="24">
    <source>
        <dbReference type="Proteomes" id="UP000425960"/>
    </source>
</evidence>
<reference evidence="23 24" key="1">
    <citation type="submission" date="2019-11" db="EMBL/GenBank/DDBJ databases">
        <title>Comparative genomics of hydrocarbon-degrading Desulfosarcina strains.</title>
        <authorList>
            <person name="Watanabe M."/>
            <person name="Kojima H."/>
            <person name="Fukui M."/>
        </authorList>
    </citation>
    <scope>NUCLEOTIDE SEQUENCE [LARGE SCALE GENOMIC DNA]</scope>
    <source>
        <strain evidence="23 24">28bB2T</strain>
    </source>
</reference>
<feature type="modified residue" description="4-aspartylphosphate" evidence="17">
    <location>
        <position position="719"/>
    </location>
</feature>
<accession>A0A5K7ZRF2</accession>
<dbReference type="SUPFAM" id="SSF47384">
    <property type="entry name" value="Homodimeric domain of signal transducing histidine kinase"/>
    <property type="match status" value="1"/>
</dbReference>
<dbReference type="Pfam" id="PF02518">
    <property type="entry name" value="HATPase_c"/>
    <property type="match status" value="1"/>
</dbReference>
<keyword evidence="6" id="KW-0808">Transferase</keyword>
<dbReference type="SUPFAM" id="SSF52172">
    <property type="entry name" value="CheY-like"/>
    <property type="match status" value="2"/>
</dbReference>
<dbReference type="CDD" id="cd00088">
    <property type="entry name" value="HPT"/>
    <property type="match status" value="1"/>
</dbReference>
<dbReference type="InterPro" id="IPR011006">
    <property type="entry name" value="CheY-like_superfamily"/>
</dbReference>
<evidence type="ECO:0000256" key="16">
    <source>
        <dbReference type="PROSITE-ProRule" id="PRU00110"/>
    </source>
</evidence>
<evidence type="ECO:0000259" key="21">
    <source>
        <dbReference type="PROSITE" id="PS50110"/>
    </source>
</evidence>
<keyword evidence="12" id="KW-0902">Two-component regulatory system</keyword>
<dbReference type="Pfam" id="PF12974">
    <property type="entry name" value="Phosphonate-bd"/>
    <property type="match status" value="1"/>
</dbReference>
<dbReference type="InterPro" id="IPR004358">
    <property type="entry name" value="Sig_transdc_His_kin-like_C"/>
</dbReference>
<dbReference type="SUPFAM" id="SSF55874">
    <property type="entry name" value="ATPase domain of HSP90 chaperone/DNA topoisomerase II/histidine kinase"/>
    <property type="match status" value="1"/>
</dbReference>
<proteinExistence type="predicted"/>
<feature type="modified residue" description="4-aspartylphosphate" evidence="17">
    <location>
        <position position="863"/>
    </location>
</feature>
<evidence type="ECO:0000256" key="7">
    <source>
        <dbReference type="ARBA" id="ARBA00022692"/>
    </source>
</evidence>
<feature type="region of interest" description="Disordered" evidence="18">
    <location>
        <begin position="940"/>
        <end position="978"/>
    </location>
</feature>
<dbReference type="InterPro" id="IPR036890">
    <property type="entry name" value="HATPase_C_sf"/>
</dbReference>
<dbReference type="Pfam" id="PF00512">
    <property type="entry name" value="HisKA"/>
    <property type="match status" value="1"/>
</dbReference>
<keyword evidence="7 19" id="KW-0812">Transmembrane</keyword>
<dbReference type="PANTHER" id="PTHR45339">
    <property type="entry name" value="HYBRID SIGNAL TRANSDUCTION HISTIDINE KINASE J"/>
    <property type="match status" value="1"/>
</dbReference>
<dbReference type="CDD" id="cd16922">
    <property type="entry name" value="HATPase_EvgS-ArcB-TorS-like"/>
    <property type="match status" value="1"/>
</dbReference>
<dbReference type="Gene3D" id="3.40.50.2300">
    <property type="match status" value="2"/>
</dbReference>
<comment type="subcellular location">
    <subcellularLocation>
        <location evidence="2">Cell membrane</location>
        <topology evidence="2">Multi-pass membrane protein</topology>
    </subcellularLocation>
</comment>
<dbReference type="SMART" id="SM00448">
    <property type="entry name" value="REC"/>
    <property type="match status" value="2"/>
</dbReference>
<dbReference type="GO" id="GO:0000155">
    <property type="term" value="F:phosphorelay sensor kinase activity"/>
    <property type="evidence" value="ECO:0007669"/>
    <property type="project" value="InterPro"/>
</dbReference>
<dbReference type="SMART" id="SM00073">
    <property type="entry name" value="HPT"/>
    <property type="match status" value="1"/>
</dbReference>
<dbReference type="InterPro" id="IPR036641">
    <property type="entry name" value="HPT_dom_sf"/>
</dbReference>
<dbReference type="InterPro" id="IPR003594">
    <property type="entry name" value="HATPase_dom"/>
</dbReference>
<dbReference type="FunFam" id="3.30.565.10:FF:000010">
    <property type="entry name" value="Sensor histidine kinase RcsC"/>
    <property type="match status" value="1"/>
</dbReference>
<comment type="subunit">
    <text evidence="14">At low DSF concentrations, interacts with RpfF.</text>
</comment>